<sequence>MQTRAGTKNRTMHTVRYRKSAQGRHGIIHQFDNIGPELTKFQHVRIYYINRTIRCKRLDNPPYALTNRAVMEYRCRTLALVSDAVGYEIRLFWAFSWRDWSMTIIPGTIRTISALRSLDSASTGLVVESIAHSLAYFALFVYAFNLANQITGVDEDRINKPDRPLPSGLVTVHGAYIRWYAITLFHLAISAAWGVLPWTIPWVLIDIHVNFYGGDKHWFTKNQVCLSVGSFCQLQAAWGLVAPITLHETRWAGTLSCVLGIVMNLQDLRDVEGDRIAERQTLPIVLGDSFRWVMAVIICAAPFVCWVSDFLVGYCGFGLAVSMFYVAYRVVSGDSREYDHRTYMIFTYIYCGCISVPGIFPMFGRRLKLNLNSRRWGGKERSPPKLTLVIPAEADALERNRSSVDASRIAPRPWVWRRRTFFTHDSTLLRTAAHALLQLHAHAHIPSAYPRRVRHTDPRLVRILRFPRDVASLRASTNVTIEPTPQIESSSASRCLISPNPGACGAIPTAVASTYVQWHYSLPGAWNRLLLAHTSHPCDDVPRPARASSHDHDLQQFDLATT</sequence>
<evidence type="ECO:0000256" key="1">
    <source>
        <dbReference type="ARBA" id="ARBA00004141"/>
    </source>
</evidence>
<gene>
    <name evidence="7" type="ORF">MSAN_00172100</name>
</gene>
<dbReference type="Gene3D" id="1.10.357.140">
    <property type="entry name" value="UbiA prenyltransferase"/>
    <property type="match status" value="1"/>
</dbReference>
<dbReference type="InterPro" id="IPR000537">
    <property type="entry name" value="UbiA_prenyltransferase"/>
</dbReference>
<evidence type="ECO:0000256" key="6">
    <source>
        <dbReference type="SAM" id="Phobius"/>
    </source>
</evidence>
<keyword evidence="7" id="KW-0808">Transferase</keyword>
<organism evidence="7 8">
    <name type="scientific">Mycena sanguinolenta</name>
    <dbReference type="NCBI Taxonomy" id="230812"/>
    <lineage>
        <taxon>Eukaryota</taxon>
        <taxon>Fungi</taxon>
        <taxon>Dikarya</taxon>
        <taxon>Basidiomycota</taxon>
        <taxon>Agaricomycotina</taxon>
        <taxon>Agaricomycetes</taxon>
        <taxon>Agaricomycetidae</taxon>
        <taxon>Agaricales</taxon>
        <taxon>Marasmiineae</taxon>
        <taxon>Mycenaceae</taxon>
        <taxon>Mycena</taxon>
    </lineage>
</organism>
<name>A0A8H7DNB6_9AGAR</name>
<accession>A0A8H7DNB6</accession>
<dbReference type="PANTHER" id="PTHR42723:SF1">
    <property type="entry name" value="CHLOROPHYLL SYNTHASE, CHLOROPLASTIC"/>
    <property type="match status" value="1"/>
</dbReference>
<evidence type="ECO:0000256" key="2">
    <source>
        <dbReference type="ARBA" id="ARBA00022692"/>
    </source>
</evidence>
<protein>
    <submittedName>
        <fullName evidence="7">UbiA prenyltransferase</fullName>
    </submittedName>
</protein>
<feature type="transmembrane region" description="Helical" evidence="6">
    <location>
        <begin position="177"/>
        <end position="196"/>
    </location>
</feature>
<feature type="transmembrane region" description="Helical" evidence="6">
    <location>
        <begin position="310"/>
        <end position="331"/>
    </location>
</feature>
<dbReference type="Pfam" id="PF01040">
    <property type="entry name" value="UbiA"/>
    <property type="match status" value="1"/>
</dbReference>
<reference evidence="7" key="1">
    <citation type="submission" date="2020-05" db="EMBL/GenBank/DDBJ databases">
        <title>Mycena genomes resolve the evolution of fungal bioluminescence.</title>
        <authorList>
            <person name="Tsai I.J."/>
        </authorList>
    </citation>
    <scope>NUCLEOTIDE SEQUENCE</scope>
    <source>
        <strain evidence="7">160909Yilan</strain>
    </source>
</reference>
<keyword evidence="4 6" id="KW-0472">Membrane</keyword>
<proteinExistence type="predicted"/>
<dbReference type="GO" id="GO:0016020">
    <property type="term" value="C:membrane"/>
    <property type="evidence" value="ECO:0007669"/>
    <property type="project" value="UniProtKB-SubCell"/>
</dbReference>
<keyword evidence="3 6" id="KW-1133">Transmembrane helix</keyword>
<evidence type="ECO:0000256" key="4">
    <source>
        <dbReference type="ARBA" id="ARBA00023136"/>
    </source>
</evidence>
<dbReference type="CDD" id="cd13965">
    <property type="entry name" value="PT_UbiA_3"/>
    <property type="match status" value="1"/>
</dbReference>
<dbReference type="InterPro" id="IPR050475">
    <property type="entry name" value="Prenyltransferase_related"/>
</dbReference>
<feature type="transmembrane region" description="Helical" evidence="6">
    <location>
        <begin position="343"/>
        <end position="364"/>
    </location>
</feature>
<feature type="transmembrane region" description="Helical" evidence="6">
    <location>
        <begin position="284"/>
        <end position="304"/>
    </location>
</feature>
<dbReference type="EMBL" id="JACAZH010000001">
    <property type="protein sequence ID" value="KAF7377501.1"/>
    <property type="molecule type" value="Genomic_DNA"/>
</dbReference>
<dbReference type="Proteomes" id="UP000623467">
    <property type="component" value="Unassembled WGS sequence"/>
</dbReference>
<feature type="compositionally biased region" description="Basic and acidic residues" evidence="5">
    <location>
        <begin position="541"/>
        <end position="555"/>
    </location>
</feature>
<dbReference type="AlphaFoldDB" id="A0A8H7DNB6"/>
<keyword evidence="2 6" id="KW-0812">Transmembrane</keyword>
<evidence type="ECO:0000256" key="5">
    <source>
        <dbReference type="SAM" id="MobiDB-lite"/>
    </source>
</evidence>
<evidence type="ECO:0000313" key="8">
    <source>
        <dbReference type="Proteomes" id="UP000623467"/>
    </source>
</evidence>
<dbReference type="OrthoDB" id="434972at2759"/>
<evidence type="ECO:0000313" key="7">
    <source>
        <dbReference type="EMBL" id="KAF7377501.1"/>
    </source>
</evidence>
<dbReference type="InterPro" id="IPR044878">
    <property type="entry name" value="UbiA_sf"/>
</dbReference>
<comment type="caution">
    <text evidence="7">The sequence shown here is derived from an EMBL/GenBank/DDBJ whole genome shotgun (WGS) entry which is preliminary data.</text>
</comment>
<dbReference type="PANTHER" id="PTHR42723">
    <property type="entry name" value="CHLOROPHYLL SYNTHASE"/>
    <property type="match status" value="1"/>
</dbReference>
<keyword evidence="8" id="KW-1185">Reference proteome</keyword>
<evidence type="ECO:0000256" key="3">
    <source>
        <dbReference type="ARBA" id="ARBA00022989"/>
    </source>
</evidence>
<feature type="region of interest" description="Disordered" evidence="5">
    <location>
        <begin position="541"/>
        <end position="562"/>
    </location>
</feature>
<dbReference type="GO" id="GO:0016765">
    <property type="term" value="F:transferase activity, transferring alkyl or aryl (other than methyl) groups"/>
    <property type="evidence" value="ECO:0007669"/>
    <property type="project" value="InterPro"/>
</dbReference>
<comment type="subcellular location">
    <subcellularLocation>
        <location evidence="1">Membrane</location>
        <topology evidence="1">Multi-pass membrane protein</topology>
    </subcellularLocation>
</comment>